<dbReference type="GeneID" id="64662710"/>
<name>A0AAD4HE73_9AGAM</name>
<protein>
    <submittedName>
        <fullName evidence="1">Uncharacterized protein</fullName>
    </submittedName>
</protein>
<accession>A0AAD4HE73</accession>
<evidence type="ECO:0000313" key="1">
    <source>
        <dbReference type="EMBL" id="KAG1892916.1"/>
    </source>
</evidence>
<proteinExistence type="predicted"/>
<evidence type="ECO:0000313" key="2">
    <source>
        <dbReference type="Proteomes" id="UP001195769"/>
    </source>
</evidence>
<organism evidence="1 2">
    <name type="scientific">Suillus fuscotomentosus</name>
    <dbReference type="NCBI Taxonomy" id="1912939"/>
    <lineage>
        <taxon>Eukaryota</taxon>
        <taxon>Fungi</taxon>
        <taxon>Dikarya</taxon>
        <taxon>Basidiomycota</taxon>
        <taxon>Agaricomycotina</taxon>
        <taxon>Agaricomycetes</taxon>
        <taxon>Agaricomycetidae</taxon>
        <taxon>Boletales</taxon>
        <taxon>Suillineae</taxon>
        <taxon>Suillaceae</taxon>
        <taxon>Suillus</taxon>
    </lineage>
</organism>
<reference evidence="1" key="1">
    <citation type="journal article" date="2020" name="New Phytol.">
        <title>Comparative genomics reveals dynamic genome evolution in host specialist ectomycorrhizal fungi.</title>
        <authorList>
            <person name="Lofgren L.A."/>
            <person name="Nguyen N.H."/>
            <person name="Vilgalys R."/>
            <person name="Ruytinx J."/>
            <person name="Liao H.L."/>
            <person name="Branco S."/>
            <person name="Kuo A."/>
            <person name="LaButti K."/>
            <person name="Lipzen A."/>
            <person name="Andreopoulos W."/>
            <person name="Pangilinan J."/>
            <person name="Riley R."/>
            <person name="Hundley H."/>
            <person name="Na H."/>
            <person name="Barry K."/>
            <person name="Grigoriev I.V."/>
            <person name="Stajich J.E."/>
            <person name="Kennedy P.G."/>
        </authorList>
    </citation>
    <scope>NUCLEOTIDE SEQUENCE</scope>
    <source>
        <strain evidence="1">FC203</strain>
    </source>
</reference>
<sequence length="187" mass="20853">MARHPQCNYFKFFPELLRYPDILATIPSSSKSPTIPIAPPNMLPSSFSGLPMQFPPWMQPAPLSFVPPSNGKRLRRKGSPCEGPFCHKPRALRCTRHMCLKHCEGEGGCVIHAKGSKDVDWMDHDYDFEFAQADPLDYILDNEGDGLEELQQALQTSMATQPGAPLYVPSIHELMGPVLMCNIARSV</sequence>
<dbReference type="AlphaFoldDB" id="A0AAD4HE73"/>
<dbReference type="Proteomes" id="UP001195769">
    <property type="component" value="Unassembled WGS sequence"/>
</dbReference>
<keyword evidence="2" id="KW-1185">Reference proteome</keyword>
<comment type="caution">
    <text evidence="1">The sequence shown here is derived from an EMBL/GenBank/DDBJ whole genome shotgun (WGS) entry which is preliminary data.</text>
</comment>
<dbReference type="RefSeq" id="XP_041218492.1">
    <property type="nucleotide sequence ID" value="XM_041368412.1"/>
</dbReference>
<gene>
    <name evidence="1" type="ORF">F5891DRAFT_1197021</name>
</gene>
<dbReference type="EMBL" id="JABBWK010000113">
    <property type="protein sequence ID" value="KAG1892916.1"/>
    <property type="molecule type" value="Genomic_DNA"/>
</dbReference>